<dbReference type="AlphaFoldDB" id="E1P6B0"/>
<name>E1P6B0_CITBB</name>
<reference evidence="1 2" key="1">
    <citation type="submission" date="2008-07" db="EMBL/GenBank/DDBJ databases">
        <title>Complete sequence of Geobacter bemidjiensis BEM.</title>
        <authorList>
            <consortium name="US DOE Joint Genome Institute"/>
            <person name="Lucas S."/>
            <person name="Copeland A."/>
            <person name="Lapidus A."/>
            <person name="Glavina del Rio T."/>
            <person name="Dalin E."/>
            <person name="Tice H."/>
            <person name="Bruce D."/>
            <person name="Goodwin L."/>
            <person name="Pitluck S."/>
            <person name="Kiss H."/>
            <person name="Brettin T."/>
            <person name="Detter J.C."/>
            <person name="Han C."/>
            <person name="Kuske C.R."/>
            <person name="Schmutz J."/>
            <person name="Larimer F."/>
            <person name="Land M."/>
            <person name="Hauser L."/>
            <person name="Kyrpides N."/>
            <person name="Lykidis A."/>
            <person name="Lovley D."/>
            <person name="Richardson P."/>
        </authorList>
    </citation>
    <scope>NUCLEOTIDE SEQUENCE [LARGE SCALE GENOMIC DNA]</scope>
    <source>
        <strain evidence="2">ATCC BAA-1014 / DSM 16622 / JCM 12645 / Bem</strain>
    </source>
</reference>
<protein>
    <submittedName>
        <fullName evidence="1">Uncharacterized protein</fullName>
    </submittedName>
</protein>
<dbReference type="HOGENOM" id="CLU_2879456_0_0_7"/>
<dbReference type="Proteomes" id="UP000008825">
    <property type="component" value="Chromosome"/>
</dbReference>
<gene>
    <name evidence="1" type="ordered locus">Gbem_4106</name>
</gene>
<keyword evidence="2" id="KW-1185">Reference proteome</keyword>
<accession>E1P6B0</accession>
<dbReference type="KEGG" id="gbm:Gbem_4106"/>
<organism evidence="1 2">
    <name type="scientific">Citrifermentans bemidjiense (strain ATCC BAA-1014 / DSM 16622 / JCM 12645 / Bem)</name>
    <name type="common">Geobacter bemidjiensis</name>
    <dbReference type="NCBI Taxonomy" id="404380"/>
    <lineage>
        <taxon>Bacteria</taxon>
        <taxon>Pseudomonadati</taxon>
        <taxon>Thermodesulfobacteriota</taxon>
        <taxon>Desulfuromonadia</taxon>
        <taxon>Geobacterales</taxon>
        <taxon>Geobacteraceae</taxon>
        <taxon>Citrifermentans</taxon>
    </lineage>
</organism>
<evidence type="ECO:0000313" key="2">
    <source>
        <dbReference type="Proteomes" id="UP000008825"/>
    </source>
</evidence>
<proteinExistence type="predicted"/>
<reference evidence="1 2" key="2">
    <citation type="journal article" date="2010" name="BMC Genomics">
        <title>The genome of Geobacter bemidjiensis, exemplar for the subsurface clade of Geobacter species that predominate in Fe(III)-reducing subsurface environments.</title>
        <authorList>
            <person name="Aklujkar M."/>
            <person name="Young N.D."/>
            <person name="Holmes D."/>
            <person name="Chavan M."/>
            <person name="Risso C."/>
            <person name="Kiss H.E."/>
            <person name="Han C.S."/>
            <person name="Land M.L."/>
            <person name="Lovley D.R."/>
        </authorList>
    </citation>
    <scope>NUCLEOTIDE SEQUENCE [LARGE SCALE GENOMIC DNA]</scope>
    <source>
        <strain evidence="2">ATCC BAA-1014 / DSM 16622 / JCM 12645 / Bem</strain>
    </source>
</reference>
<sequence>MSLRGVGATSHEMEIYVLWWLQKNPCDRKRKKALRIVYDRMVGKSRLLHPSCRRVLKIRSWYL</sequence>
<evidence type="ECO:0000313" key="1">
    <source>
        <dbReference type="EMBL" id="ADO00805.1"/>
    </source>
</evidence>
<dbReference type="EMBL" id="CP001124">
    <property type="protein sequence ID" value="ADO00805.1"/>
    <property type="molecule type" value="Genomic_DNA"/>
</dbReference>